<evidence type="ECO:0000313" key="2">
    <source>
        <dbReference type="EMBL" id="KAK1130077.1"/>
    </source>
</evidence>
<feature type="compositionally biased region" description="Basic and acidic residues" evidence="1">
    <location>
        <begin position="15"/>
        <end position="24"/>
    </location>
</feature>
<dbReference type="EMBL" id="JAHYIQ010000008">
    <property type="protein sequence ID" value="KAK1130077.1"/>
    <property type="molecule type" value="Genomic_DNA"/>
</dbReference>
<comment type="caution">
    <text evidence="2">The sequence shown here is derived from an EMBL/GenBank/DDBJ whole genome shotgun (WGS) entry which is preliminary data.</text>
</comment>
<accession>A0AA40KRR0</accession>
<dbReference type="Proteomes" id="UP001177670">
    <property type="component" value="Unassembled WGS sequence"/>
</dbReference>
<keyword evidence="3" id="KW-1185">Reference proteome</keyword>
<gene>
    <name evidence="2" type="ORF">K0M31_019761</name>
</gene>
<reference evidence="2" key="1">
    <citation type="submission" date="2021-10" db="EMBL/GenBank/DDBJ databases">
        <title>Melipona bicolor Genome sequencing and assembly.</title>
        <authorList>
            <person name="Araujo N.S."/>
            <person name="Arias M.C."/>
        </authorList>
    </citation>
    <scope>NUCLEOTIDE SEQUENCE</scope>
    <source>
        <strain evidence="2">USP_2M_L1-L4_2017</strain>
        <tissue evidence="2">Whole body</tissue>
    </source>
</reference>
<feature type="region of interest" description="Disordered" evidence="1">
    <location>
        <begin position="1"/>
        <end position="24"/>
    </location>
</feature>
<name>A0AA40KRR0_9HYME</name>
<sequence>MLDEDGTAGGYKQSEGGRWRKMDRAAERLQEGKAVAMGLWMARVHVENQLENPVMRVST</sequence>
<dbReference type="AlphaFoldDB" id="A0AA40KRR0"/>
<evidence type="ECO:0000313" key="3">
    <source>
        <dbReference type="Proteomes" id="UP001177670"/>
    </source>
</evidence>
<protein>
    <submittedName>
        <fullName evidence="2">Uncharacterized protein</fullName>
    </submittedName>
</protein>
<proteinExistence type="predicted"/>
<organism evidence="2 3">
    <name type="scientific">Melipona bicolor</name>
    <dbReference type="NCBI Taxonomy" id="60889"/>
    <lineage>
        <taxon>Eukaryota</taxon>
        <taxon>Metazoa</taxon>
        <taxon>Ecdysozoa</taxon>
        <taxon>Arthropoda</taxon>
        <taxon>Hexapoda</taxon>
        <taxon>Insecta</taxon>
        <taxon>Pterygota</taxon>
        <taxon>Neoptera</taxon>
        <taxon>Endopterygota</taxon>
        <taxon>Hymenoptera</taxon>
        <taxon>Apocrita</taxon>
        <taxon>Aculeata</taxon>
        <taxon>Apoidea</taxon>
        <taxon>Anthophila</taxon>
        <taxon>Apidae</taxon>
        <taxon>Melipona</taxon>
    </lineage>
</organism>
<evidence type="ECO:0000256" key="1">
    <source>
        <dbReference type="SAM" id="MobiDB-lite"/>
    </source>
</evidence>